<proteinExistence type="predicted"/>
<feature type="compositionally biased region" description="Polar residues" evidence="1">
    <location>
        <begin position="83"/>
        <end position="96"/>
    </location>
</feature>
<evidence type="ECO:0000256" key="1">
    <source>
        <dbReference type="SAM" id="MobiDB-lite"/>
    </source>
</evidence>
<dbReference type="Proteomes" id="UP000176786">
    <property type="component" value="Unassembled WGS sequence"/>
</dbReference>
<reference evidence="2 3" key="1">
    <citation type="journal article" date="2016" name="Nat. Commun.">
        <title>Thousands of microbial genomes shed light on interconnected biogeochemical processes in an aquifer system.</title>
        <authorList>
            <person name="Anantharaman K."/>
            <person name="Brown C.T."/>
            <person name="Hug L.A."/>
            <person name="Sharon I."/>
            <person name="Castelle C.J."/>
            <person name="Probst A.J."/>
            <person name="Thomas B.C."/>
            <person name="Singh A."/>
            <person name="Wilkins M.J."/>
            <person name="Karaoz U."/>
            <person name="Brodie E.L."/>
            <person name="Williams K.H."/>
            <person name="Hubbard S.S."/>
            <person name="Banfield J.F."/>
        </authorList>
    </citation>
    <scope>NUCLEOTIDE SEQUENCE [LARGE SCALE GENOMIC DNA]</scope>
</reference>
<accession>A0A1F5P5L6</accession>
<gene>
    <name evidence="2" type="ORF">A3J48_03050</name>
</gene>
<sequence length="104" mass="11072">MVKIITPLIIVVLVGTSVYLLGRSKMDSVSETEKSGDNSLEQISDANTSSASPDAQTDQISSQLLAEITAEEQALADQEEDSTLATSDSTDLNNLGASYDENKF</sequence>
<organism evidence="2 3">
    <name type="scientific">Candidatus Doudnabacteria bacterium RIFCSPHIGHO2_02_FULL_46_11</name>
    <dbReference type="NCBI Taxonomy" id="1817832"/>
    <lineage>
        <taxon>Bacteria</taxon>
        <taxon>Candidatus Doudnaibacteriota</taxon>
    </lineage>
</organism>
<evidence type="ECO:0000313" key="3">
    <source>
        <dbReference type="Proteomes" id="UP000176786"/>
    </source>
</evidence>
<evidence type="ECO:0000313" key="2">
    <source>
        <dbReference type="EMBL" id="OGE85125.1"/>
    </source>
</evidence>
<comment type="caution">
    <text evidence="2">The sequence shown here is derived from an EMBL/GenBank/DDBJ whole genome shotgun (WGS) entry which is preliminary data.</text>
</comment>
<dbReference type="AlphaFoldDB" id="A0A1F5P5L6"/>
<feature type="compositionally biased region" description="Polar residues" evidence="1">
    <location>
        <begin position="37"/>
        <end position="64"/>
    </location>
</feature>
<dbReference type="EMBL" id="MFES01000027">
    <property type="protein sequence ID" value="OGE85125.1"/>
    <property type="molecule type" value="Genomic_DNA"/>
</dbReference>
<feature type="compositionally biased region" description="Basic and acidic residues" evidence="1">
    <location>
        <begin position="26"/>
        <end position="36"/>
    </location>
</feature>
<dbReference type="STRING" id="1817832.A3J48_03050"/>
<protein>
    <submittedName>
        <fullName evidence="2">Uncharacterized protein</fullName>
    </submittedName>
</protein>
<feature type="region of interest" description="Disordered" evidence="1">
    <location>
        <begin position="26"/>
        <end position="104"/>
    </location>
</feature>
<name>A0A1F5P5L6_9BACT</name>